<dbReference type="Proteomes" id="UP000886998">
    <property type="component" value="Unassembled WGS sequence"/>
</dbReference>
<keyword evidence="3" id="KW-1185">Reference proteome</keyword>
<sequence length="97" mass="11000">MPIESWGSCPDLKNRGVLDRCPLNQSMFSRWRGDHYLSTFYPSTSGFAALMNDVLCPYDTSVIILFPNLIIIPLFSFLSANQQSILERHSLKGSEEN</sequence>
<keyword evidence="1" id="KW-1133">Transmembrane helix</keyword>
<protein>
    <submittedName>
        <fullName evidence="2">Uncharacterized protein</fullName>
    </submittedName>
</protein>
<feature type="transmembrane region" description="Helical" evidence="1">
    <location>
        <begin position="60"/>
        <end position="80"/>
    </location>
</feature>
<comment type="caution">
    <text evidence="2">The sequence shown here is derived from an EMBL/GenBank/DDBJ whole genome shotgun (WGS) entry which is preliminary data.</text>
</comment>
<reference evidence="2" key="1">
    <citation type="submission" date="2020-08" db="EMBL/GenBank/DDBJ databases">
        <title>Multicomponent nature underlies the extraordinary mechanical properties of spider dragline silk.</title>
        <authorList>
            <person name="Kono N."/>
            <person name="Nakamura H."/>
            <person name="Mori M."/>
            <person name="Yoshida Y."/>
            <person name="Ohtoshi R."/>
            <person name="Malay A.D."/>
            <person name="Moran D.A.P."/>
            <person name="Tomita M."/>
            <person name="Numata K."/>
            <person name="Arakawa K."/>
        </authorList>
    </citation>
    <scope>NUCLEOTIDE SEQUENCE</scope>
</reference>
<evidence type="ECO:0000313" key="2">
    <source>
        <dbReference type="EMBL" id="GFY55260.1"/>
    </source>
</evidence>
<evidence type="ECO:0000313" key="3">
    <source>
        <dbReference type="Proteomes" id="UP000886998"/>
    </source>
</evidence>
<keyword evidence="1" id="KW-0472">Membrane</keyword>
<proteinExistence type="predicted"/>
<evidence type="ECO:0000256" key="1">
    <source>
        <dbReference type="SAM" id="Phobius"/>
    </source>
</evidence>
<keyword evidence="1" id="KW-0812">Transmembrane</keyword>
<gene>
    <name evidence="2" type="ORF">TNIN_142071</name>
</gene>
<name>A0A8X7C4F9_9ARAC</name>
<dbReference type="AlphaFoldDB" id="A0A8X7C4F9"/>
<accession>A0A8X7C4F9</accession>
<dbReference type="EMBL" id="BMAV01010271">
    <property type="protein sequence ID" value="GFY55260.1"/>
    <property type="molecule type" value="Genomic_DNA"/>
</dbReference>
<organism evidence="2 3">
    <name type="scientific">Trichonephila inaurata madagascariensis</name>
    <dbReference type="NCBI Taxonomy" id="2747483"/>
    <lineage>
        <taxon>Eukaryota</taxon>
        <taxon>Metazoa</taxon>
        <taxon>Ecdysozoa</taxon>
        <taxon>Arthropoda</taxon>
        <taxon>Chelicerata</taxon>
        <taxon>Arachnida</taxon>
        <taxon>Araneae</taxon>
        <taxon>Araneomorphae</taxon>
        <taxon>Entelegynae</taxon>
        <taxon>Araneoidea</taxon>
        <taxon>Nephilidae</taxon>
        <taxon>Trichonephila</taxon>
        <taxon>Trichonephila inaurata</taxon>
    </lineage>
</organism>